<evidence type="ECO:0000256" key="6">
    <source>
        <dbReference type="SAM" id="Phobius"/>
    </source>
</evidence>
<name>A0ABD6DNA5_9EURY</name>
<evidence type="ECO:0000313" key="9">
    <source>
        <dbReference type="Proteomes" id="UP001597034"/>
    </source>
</evidence>
<keyword evidence="2" id="KW-1003">Cell membrane</keyword>
<evidence type="ECO:0000256" key="1">
    <source>
        <dbReference type="ARBA" id="ARBA00004651"/>
    </source>
</evidence>
<accession>A0ABD6DNA5</accession>
<evidence type="ECO:0000259" key="7">
    <source>
        <dbReference type="Pfam" id="PF04039"/>
    </source>
</evidence>
<dbReference type="RefSeq" id="WP_256401120.1">
    <property type="nucleotide sequence ID" value="NZ_JANHJR010000003.1"/>
</dbReference>
<evidence type="ECO:0000256" key="2">
    <source>
        <dbReference type="ARBA" id="ARBA00022475"/>
    </source>
</evidence>
<keyword evidence="3 6" id="KW-0812">Transmembrane</keyword>
<proteinExistence type="predicted"/>
<reference evidence="8 9" key="1">
    <citation type="journal article" date="2019" name="Int. J. Syst. Evol. Microbiol.">
        <title>The Global Catalogue of Microorganisms (GCM) 10K type strain sequencing project: providing services to taxonomists for standard genome sequencing and annotation.</title>
        <authorList>
            <consortium name="The Broad Institute Genomics Platform"/>
            <consortium name="The Broad Institute Genome Sequencing Center for Infectious Disease"/>
            <person name="Wu L."/>
            <person name="Ma J."/>
        </authorList>
    </citation>
    <scope>NUCLEOTIDE SEQUENCE [LARGE SCALE GENOMIC DNA]</scope>
    <source>
        <strain evidence="8 9">CGMCC 1.10390</strain>
    </source>
</reference>
<dbReference type="InterPro" id="IPR050622">
    <property type="entry name" value="CPA3_antiporter_subunitB"/>
</dbReference>
<dbReference type="PANTHER" id="PTHR33932">
    <property type="entry name" value="NA(+)/H(+) ANTIPORTER SUBUNIT B"/>
    <property type="match status" value="1"/>
</dbReference>
<dbReference type="AlphaFoldDB" id="A0ABD6DNA5"/>
<protein>
    <submittedName>
        <fullName evidence="8">MnhB domain-containing protein</fullName>
    </submittedName>
</protein>
<dbReference type="InterPro" id="IPR007182">
    <property type="entry name" value="MnhB"/>
</dbReference>
<feature type="domain" description="Na+/H+ antiporter MnhB subunit-related protein" evidence="7">
    <location>
        <begin position="19"/>
        <end position="136"/>
    </location>
</feature>
<gene>
    <name evidence="8" type="ORF">ACFSBL_14030</name>
</gene>
<keyword evidence="9" id="KW-1185">Reference proteome</keyword>
<dbReference type="Proteomes" id="UP001597034">
    <property type="component" value="Unassembled WGS sequence"/>
</dbReference>
<dbReference type="Pfam" id="PF04039">
    <property type="entry name" value="MnhB"/>
    <property type="match status" value="1"/>
</dbReference>
<comment type="subcellular location">
    <subcellularLocation>
        <location evidence="1">Cell membrane</location>
        <topology evidence="1">Multi-pass membrane protein</topology>
    </subcellularLocation>
</comment>
<dbReference type="EMBL" id="JBHUDO010000003">
    <property type="protein sequence ID" value="MFD1646805.1"/>
    <property type="molecule type" value="Genomic_DNA"/>
</dbReference>
<sequence>MGGDTDGTVGGPRESVVVTKAVRLVAPFVFTFGLFVTFHGASSVGGGFQGGVVVASVVVTIAFAFGVDQTARWLDRAVLTTCGTLGVVAFAAVAVGPLAFGGTPFELTAYPGAKGPLYAIEVVEVGIGVTVAATVVVLFFEISGGFDGDGEAGSEDGSPPETAGDGG</sequence>
<feature type="transmembrane region" description="Helical" evidence="6">
    <location>
        <begin position="77"/>
        <end position="98"/>
    </location>
</feature>
<keyword evidence="4 6" id="KW-1133">Transmembrane helix</keyword>
<feature type="transmembrane region" description="Helical" evidence="6">
    <location>
        <begin position="21"/>
        <end position="41"/>
    </location>
</feature>
<dbReference type="GO" id="GO:0005886">
    <property type="term" value="C:plasma membrane"/>
    <property type="evidence" value="ECO:0007669"/>
    <property type="project" value="UniProtKB-SubCell"/>
</dbReference>
<keyword evidence="5 6" id="KW-0472">Membrane</keyword>
<feature type="transmembrane region" description="Helical" evidence="6">
    <location>
        <begin position="118"/>
        <end position="140"/>
    </location>
</feature>
<evidence type="ECO:0000256" key="3">
    <source>
        <dbReference type="ARBA" id="ARBA00022692"/>
    </source>
</evidence>
<evidence type="ECO:0000256" key="4">
    <source>
        <dbReference type="ARBA" id="ARBA00022989"/>
    </source>
</evidence>
<dbReference type="PANTHER" id="PTHR33932:SF4">
    <property type="entry name" value="NA(+)_H(+) ANTIPORTER SUBUNIT B"/>
    <property type="match status" value="1"/>
</dbReference>
<comment type="caution">
    <text evidence="8">The sequence shown here is derived from an EMBL/GenBank/DDBJ whole genome shotgun (WGS) entry which is preliminary data.</text>
</comment>
<feature type="transmembrane region" description="Helical" evidence="6">
    <location>
        <begin position="47"/>
        <end position="65"/>
    </location>
</feature>
<evidence type="ECO:0000256" key="5">
    <source>
        <dbReference type="ARBA" id="ARBA00023136"/>
    </source>
</evidence>
<evidence type="ECO:0000313" key="8">
    <source>
        <dbReference type="EMBL" id="MFD1646805.1"/>
    </source>
</evidence>
<dbReference type="NCBIfam" id="NF009160">
    <property type="entry name" value="PRK12505.1"/>
    <property type="match status" value="1"/>
</dbReference>
<organism evidence="8 9">
    <name type="scientific">Haloarchaeobius litoreus</name>
    <dbReference type="NCBI Taxonomy" id="755306"/>
    <lineage>
        <taxon>Archaea</taxon>
        <taxon>Methanobacteriati</taxon>
        <taxon>Methanobacteriota</taxon>
        <taxon>Stenosarchaea group</taxon>
        <taxon>Halobacteria</taxon>
        <taxon>Halobacteriales</taxon>
        <taxon>Halorubellaceae</taxon>
        <taxon>Haloarchaeobius</taxon>
    </lineage>
</organism>